<dbReference type="EMBL" id="CAJNOC010001334">
    <property type="protein sequence ID" value="CAF0855853.1"/>
    <property type="molecule type" value="Genomic_DNA"/>
</dbReference>
<reference evidence="2" key="1">
    <citation type="submission" date="2021-02" db="EMBL/GenBank/DDBJ databases">
        <authorList>
            <person name="Nowell W R."/>
        </authorList>
    </citation>
    <scope>NUCLEOTIDE SEQUENCE</scope>
    <source>
        <strain evidence="2">Ploen Becks lab</strain>
    </source>
</reference>
<comment type="caution">
    <text evidence="2">The sequence shown here is derived from an EMBL/GenBank/DDBJ whole genome shotgun (WGS) entry which is preliminary data.</text>
</comment>
<sequence length="140" mass="16033">MSETKNLNDAENKIEEGVENVNLKVWLEKPDVLHKFKCFYREKREESKLEWIPGYLVLTKTHLYGLTQSSNVENGMAQISVQDQTKKEASSSVSINEAASKSQKIPRYVTKGKEWFYVPDYSGEAATAVKLQILEVFELN</sequence>
<dbReference type="AlphaFoldDB" id="A0A813WH53"/>
<protein>
    <recommendedName>
        <fullName evidence="1">TBC1 domain-containing protein</fullName>
    </recommendedName>
</protein>
<evidence type="ECO:0000313" key="2">
    <source>
        <dbReference type="EMBL" id="CAF0855853.1"/>
    </source>
</evidence>
<dbReference type="Proteomes" id="UP000663879">
    <property type="component" value="Unassembled WGS sequence"/>
</dbReference>
<proteinExistence type="predicted"/>
<dbReference type="Pfam" id="PF19430">
    <property type="entry name" value="TBC1D23_C"/>
    <property type="match status" value="1"/>
</dbReference>
<feature type="domain" description="TBC1" evidence="1">
    <location>
        <begin position="16"/>
        <end position="82"/>
    </location>
</feature>
<accession>A0A813WH53</accession>
<evidence type="ECO:0000313" key="3">
    <source>
        <dbReference type="Proteomes" id="UP000663879"/>
    </source>
</evidence>
<name>A0A813WH53_9BILA</name>
<evidence type="ECO:0000259" key="1">
    <source>
        <dbReference type="Pfam" id="PF19430"/>
    </source>
</evidence>
<organism evidence="2 3">
    <name type="scientific">Brachionus calyciflorus</name>
    <dbReference type="NCBI Taxonomy" id="104777"/>
    <lineage>
        <taxon>Eukaryota</taxon>
        <taxon>Metazoa</taxon>
        <taxon>Spiralia</taxon>
        <taxon>Gnathifera</taxon>
        <taxon>Rotifera</taxon>
        <taxon>Eurotatoria</taxon>
        <taxon>Monogononta</taxon>
        <taxon>Pseudotrocha</taxon>
        <taxon>Ploima</taxon>
        <taxon>Brachionidae</taxon>
        <taxon>Brachionus</taxon>
    </lineage>
</organism>
<gene>
    <name evidence="2" type="ORF">OXX778_LOCUS9189</name>
</gene>
<keyword evidence="3" id="KW-1185">Reference proteome</keyword>
<dbReference type="InterPro" id="IPR045799">
    <property type="entry name" value="TBC1D23_C"/>
</dbReference>